<dbReference type="InParanoid" id="A0A068ULS2"/>
<keyword evidence="2" id="KW-1133">Transmembrane helix</keyword>
<sequence length="494" mass="54476">MTATTIAAKPTFFLLKPNPLFYPPNRFQFFFLPSHKIPPLAPFRQTHNSNKFPSSIVLLDAYGKDQCNTTIKFKTNDDDDSTEIQEKTSPPMEELAFIVLSKALEYPGNPVTMAAVLLTPMLSLMHDPKLALAASGGVMGGSSFSSSYSSESSSSSSYSSSGSYSSESSFSSFSESSSSSSYRSSESYSYISDSNSNPSPAELLQASLKKSYAVRKKSYPRRTSLDRYAVTSKRSYTALSSSLSEEEVYSLSSSVSQAQVVGNTGPTVVAWVFLLVLLLVMSILAFAFYNSTRDMVSTAEKKCRYTVPTQRITILKLQVGLLGSGRSLQRDLDRVAETADTSTRKGLNYILTETILALFRHPVYWFAAYSSADIKSSTYEGETRFNELSIEERSKLDEETLVNLNNMKKRSLKIKRSTGVTNGYIVVTILVAADGEHELPTINGESDLKKALNKLGSLPSSTTLAVQVLWTPQKEDDVLSEQELLEKYFSLRPL</sequence>
<gene>
    <name evidence="3" type="ORF">GSCOC_T00027543001</name>
</gene>
<name>A0A068ULS2_COFCA</name>
<feature type="transmembrane region" description="Helical" evidence="2">
    <location>
        <begin position="268"/>
        <end position="289"/>
    </location>
</feature>
<keyword evidence="2" id="KW-0812">Transmembrane</keyword>
<proteinExistence type="predicted"/>
<dbReference type="PANTHER" id="PTHR33975">
    <property type="entry name" value="MYELIN-ASSOCIATED OLIGODENDROCYTE BASIC PROTEIN"/>
    <property type="match status" value="1"/>
</dbReference>
<dbReference type="Proteomes" id="UP000295252">
    <property type="component" value="Chromosome IV"/>
</dbReference>
<protein>
    <submittedName>
        <fullName evidence="3">Uncharacterized protein</fullName>
    </submittedName>
</protein>
<evidence type="ECO:0000313" key="4">
    <source>
        <dbReference type="Proteomes" id="UP000295252"/>
    </source>
</evidence>
<dbReference type="OrthoDB" id="542507at2759"/>
<dbReference type="EMBL" id="HG739118">
    <property type="protein sequence ID" value="CDP08568.1"/>
    <property type="molecule type" value="Genomic_DNA"/>
</dbReference>
<dbReference type="Pfam" id="PF07466">
    <property type="entry name" value="DUF1517"/>
    <property type="match status" value="1"/>
</dbReference>
<dbReference type="STRING" id="49390.A0A068ULS2"/>
<keyword evidence="2" id="KW-0472">Membrane</keyword>
<evidence type="ECO:0000313" key="3">
    <source>
        <dbReference type="EMBL" id="CDP08568.1"/>
    </source>
</evidence>
<dbReference type="InterPro" id="IPR053023">
    <property type="entry name" value="FLAP_modulator"/>
</dbReference>
<feature type="region of interest" description="Disordered" evidence="1">
    <location>
        <begin position="149"/>
        <end position="182"/>
    </location>
</feature>
<dbReference type="AlphaFoldDB" id="A0A068ULS2"/>
<evidence type="ECO:0000256" key="1">
    <source>
        <dbReference type="SAM" id="MobiDB-lite"/>
    </source>
</evidence>
<dbReference type="GO" id="GO:0009507">
    <property type="term" value="C:chloroplast"/>
    <property type="evidence" value="ECO:0007669"/>
    <property type="project" value="TreeGrafter"/>
</dbReference>
<evidence type="ECO:0000256" key="2">
    <source>
        <dbReference type="SAM" id="Phobius"/>
    </source>
</evidence>
<dbReference type="PANTHER" id="PTHR33975:SF2">
    <property type="entry name" value="MYELIN-ASSOCIATED OLIGODENDROCYTE BASIC PROTEIN"/>
    <property type="match status" value="1"/>
</dbReference>
<keyword evidence="4" id="KW-1185">Reference proteome</keyword>
<accession>A0A068ULS2</accession>
<dbReference type="OMA" id="SYSTHIN"/>
<dbReference type="Gramene" id="CDP08568">
    <property type="protein sequence ID" value="CDP08568"/>
    <property type="gene ID" value="GSCOC_T00027543001"/>
</dbReference>
<organism evidence="3 4">
    <name type="scientific">Coffea canephora</name>
    <name type="common">Robusta coffee</name>
    <dbReference type="NCBI Taxonomy" id="49390"/>
    <lineage>
        <taxon>Eukaryota</taxon>
        <taxon>Viridiplantae</taxon>
        <taxon>Streptophyta</taxon>
        <taxon>Embryophyta</taxon>
        <taxon>Tracheophyta</taxon>
        <taxon>Spermatophyta</taxon>
        <taxon>Magnoliopsida</taxon>
        <taxon>eudicotyledons</taxon>
        <taxon>Gunneridae</taxon>
        <taxon>Pentapetalae</taxon>
        <taxon>asterids</taxon>
        <taxon>lamiids</taxon>
        <taxon>Gentianales</taxon>
        <taxon>Rubiaceae</taxon>
        <taxon>Ixoroideae</taxon>
        <taxon>Gardenieae complex</taxon>
        <taxon>Bertiereae - Coffeeae clade</taxon>
        <taxon>Coffeeae</taxon>
        <taxon>Coffea</taxon>
    </lineage>
</organism>
<dbReference type="InterPro" id="IPR010903">
    <property type="entry name" value="DUF1517"/>
</dbReference>
<reference evidence="4" key="1">
    <citation type="journal article" date="2014" name="Science">
        <title>The coffee genome provides insight into the convergent evolution of caffeine biosynthesis.</title>
        <authorList>
            <person name="Denoeud F."/>
            <person name="Carretero-Paulet L."/>
            <person name="Dereeper A."/>
            <person name="Droc G."/>
            <person name="Guyot R."/>
            <person name="Pietrella M."/>
            <person name="Zheng C."/>
            <person name="Alberti A."/>
            <person name="Anthony F."/>
            <person name="Aprea G."/>
            <person name="Aury J.M."/>
            <person name="Bento P."/>
            <person name="Bernard M."/>
            <person name="Bocs S."/>
            <person name="Campa C."/>
            <person name="Cenci A."/>
            <person name="Combes M.C."/>
            <person name="Crouzillat D."/>
            <person name="Da Silva C."/>
            <person name="Daddiego L."/>
            <person name="De Bellis F."/>
            <person name="Dussert S."/>
            <person name="Garsmeur O."/>
            <person name="Gayraud T."/>
            <person name="Guignon V."/>
            <person name="Jahn K."/>
            <person name="Jamilloux V."/>
            <person name="Joet T."/>
            <person name="Labadie K."/>
            <person name="Lan T."/>
            <person name="Leclercq J."/>
            <person name="Lepelley M."/>
            <person name="Leroy T."/>
            <person name="Li L.T."/>
            <person name="Librado P."/>
            <person name="Lopez L."/>
            <person name="Munoz A."/>
            <person name="Noel B."/>
            <person name="Pallavicini A."/>
            <person name="Perrotta G."/>
            <person name="Poncet V."/>
            <person name="Pot D."/>
            <person name="Priyono X."/>
            <person name="Rigoreau M."/>
            <person name="Rouard M."/>
            <person name="Rozas J."/>
            <person name="Tranchant-Dubreuil C."/>
            <person name="VanBuren R."/>
            <person name="Zhang Q."/>
            <person name="Andrade A.C."/>
            <person name="Argout X."/>
            <person name="Bertrand B."/>
            <person name="de Kochko A."/>
            <person name="Graziosi G."/>
            <person name="Henry R.J."/>
            <person name="Jayarama X."/>
            <person name="Ming R."/>
            <person name="Nagai C."/>
            <person name="Rounsley S."/>
            <person name="Sankoff D."/>
            <person name="Giuliano G."/>
            <person name="Albert V.A."/>
            <person name="Wincker P."/>
            <person name="Lashermes P."/>
        </authorList>
    </citation>
    <scope>NUCLEOTIDE SEQUENCE [LARGE SCALE GENOMIC DNA]</scope>
    <source>
        <strain evidence="4">cv. DH200-94</strain>
    </source>
</reference>